<dbReference type="EMBL" id="JQSG02000002">
    <property type="protein sequence ID" value="OBS10239.1"/>
    <property type="molecule type" value="Genomic_DNA"/>
</dbReference>
<keyword evidence="2" id="KW-1185">Reference proteome</keyword>
<dbReference type="SUPFAM" id="SSF101322">
    <property type="entry name" value="YcfC-like"/>
    <property type="match status" value="1"/>
</dbReference>
<protein>
    <submittedName>
        <fullName evidence="1">Uncharacterized protein</fullName>
    </submittedName>
</protein>
<dbReference type="OrthoDB" id="9908724at2"/>
<reference evidence="1 2" key="1">
    <citation type="journal article" date="2014" name="Genome Announc.">
        <title>Draft Genome Sequence of the Iron-Oxidizing, Acidophilic, and Halotolerant 'Thiobacillus prosperus' Type Strain DSM 5130.</title>
        <authorList>
            <person name="Ossandon F.J."/>
            <person name="Cardenas J.P."/>
            <person name="Corbett M."/>
            <person name="Quatrini R."/>
            <person name="Holmes D.S."/>
            <person name="Watkin E."/>
        </authorList>
    </citation>
    <scope>NUCLEOTIDE SEQUENCE [LARGE SCALE GENOMIC DNA]</scope>
    <source>
        <strain evidence="1 2">DSM 5130</strain>
    </source>
</reference>
<dbReference type="Proteomes" id="UP000029273">
    <property type="component" value="Unassembled WGS sequence"/>
</dbReference>
<organism evidence="1 2">
    <name type="scientific">Acidihalobacter prosperus</name>
    <dbReference type="NCBI Taxonomy" id="160660"/>
    <lineage>
        <taxon>Bacteria</taxon>
        <taxon>Pseudomonadati</taxon>
        <taxon>Pseudomonadota</taxon>
        <taxon>Gammaproteobacteria</taxon>
        <taxon>Chromatiales</taxon>
        <taxon>Ectothiorhodospiraceae</taxon>
        <taxon>Acidihalobacter</taxon>
    </lineage>
</organism>
<proteinExistence type="predicted"/>
<dbReference type="RefSeq" id="WP_065089373.1">
    <property type="nucleotide sequence ID" value="NZ_JQSG02000002.1"/>
</dbReference>
<dbReference type="AlphaFoldDB" id="A0A1A6C6Q1"/>
<evidence type="ECO:0000313" key="1">
    <source>
        <dbReference type="EMBL" id="OBS10239.1"/>
    </source>
</evidence>
<comment type="caution">
    <text evidence="1">The sequence shown here is derived from an EMBL/GenBank/DDBJ whole genome shotgun (WGS) entry which is preliminary data.</text>
</comment>
<name>A0A1A6C6Q1_9GAMM</name>
<dbReference type="InterPro" id="IPR035932">
    <property type="entry name" value="HflD-like_sf"/>
</dbReference>
<gene>
    <name evidence="1" type="ORF">Thpro_021289</name>
</gene>
<evidence type="ECO:0000313" key="2">
    <source>
        <dbReference type="Proteomes" id="UP000029273"/>
    </source>
</evidence>
<accession>A0A1A6C6Q1</accession>
<sequence>MLDLPGRLLIAALSLGLLGGLHGARGRRRDDEAMRDRALAVAAMVQAAGYAREGLPRSVRPRIVTVVLRLDAASTEFALGGRRALASGLSDFLRLATLDVADYAQAPLLDQVHRYVRIARRLRRRRRLRLEMALELRRIAGLANGPDGEALDRLARRLLPRRVLGDLGGHDAALIWLYGLRAAWSWCEAGGGRSPFGFVPRDLILAARELLDTRARG</sequence>